<organism evidence="3 4">
    <name type="scientific">Streptomyces narbonensis</name>
    <dbReference type="NCBI Taxonomy" id="67333"/>
    <lineage>
        <taxon>Bacteria</taxon>
        <taxon>Bacillati</taxon>
        <taxon>Actinomycetota</taxon>
        <taxon>Actinomycetes</taxon>
        <taxon>Kitasatosporales</taxon>
        <taxon>Streptomycetaceae</taxon>
        <taxon>Streptomyces</taxon>
    </lineage>
</organism>
<proteinExistence type="predicted"/>
<feature type="transmembrane region" description="Helical" evidence="2">
    <location>
        <begin position="93"/>
        <end position="112"/>
    </location>
</feature>
<feature type="region of interest" description="Disordered" evidence="1">
    <location>
        <begin position="1"/>
        <end position="21"/>
    </location>
</feature>
<dbReference type="Proteomes" id="UP001551329">
    <property type="component" value="Unassembled WGS sequence"/>
</dbReference>
<feature type="transmembrane region" description="Helical" evidence="2">
    <location>
        <begin position="189"/>
        <end position="207"/>
    </location>
</feature>
<name>A0ABV3CM87_9ACTN</name>
<keyword evidence="4" id="KW-1185">Reference proteome</keyword>
<reference evidence="3 4" key="1">
    <citation type="submission" date="2024-06" db="EMBL/GenBank/DDBJ databases">
        <title>The Natural Products Discovery Center: Release of the First 8490 Sequenced Strains for Exploring Actinobacteria Biosynthetic Diversity.</title>
        <authorList>
            <person name="Kalkreuter E."/>
            <person name="Kautsar S.A."/>
            <person name="Yang D."/>
            <person name="Bader C.D."/>
            <person name="Teijaro C.N."/>
            <person name="Fluegel L."/>
            <person name="Davis C.M."/>
            <person name="Simpson J.R."/>
            <person name="Lauterbach L."/>
            <person name="Steele A.D."/>
            <person name="Gui C."/>
            <person name="Meng S."/>
            <person name="Li G."/>
            <person name="Viehrig K."/>
            <person name="Ye F."/>
            <person name="Su P."/>
            <person name="Kiefer A.F."/>
            <person name="Nichols A."/>
            <person name="Cepeda A.J."/>
            <person name="Yan W."/>
            <person name="Fan B."/>
            <person name="Jiang Y."/>
            <person name="Adhikari A."/>
            <person name="Zheng C.-J."/>
            <person name="Schuster L."/>
            <person name="Cowan T.M."/>
            <person name="Smanski M.J."/>
            <person name="Chevrette M.G."/>
            <person name="De Carvalho L.P.S."/>
            <person name="Shen B."/>
        </authorList>
    </citation>
    <scope>NUCLEOTIDE SEQUENCE [LARGE SCALE GENOMIC DNA]</scope>
    <source>
        <strain evidence="3 4">NPDC045974</strain>
    </source>
</reference>
<protein>
    <recommendedName>
        <fullName evidence="5">D-alanyl-D-alanine dipeptidase</fullName>
    </recommendedName>
</protein>
<keyword evidence="2" id="KW-0472">Membrane</keyword>
<evidence type="ECO:0008006" key="5">
    <source>
        <dbReference type="Google" id="ProtNLM"/>
    </source>
</evidence>
<keyword evidence="2" id="KW-1133">Transmembrane helix</keyword>
<gene>
    <name evidence="3" type="ORF">AB0A88_38115</name>
</gene>
<evidence type="ECO:0000313" key="3">
    <source>
        <dbReference type="EMBL" id="MEU7075896.1"/>
    </source>
</evidence>
<dbReference type="EMBL" id="JBEZAE010000050">
    <property type="protein sequence ID" value="MEU7075896.1"/>
    <property type="molecule type" value="Genomic_DNA"/>
</dbReference>
<accession>A0ABV3CM87</accession>
<evidence type="ECO:0000256" key="2">
    <source>
        <dbReference type="SAM" id="Phobius"/>
    </source>
</evidence>
<sequence>MATPDTTQTRRASSSPAPARRWPEWAPAAAAASGAVYAAVEVTWAVTGTTVPFTPHIRYAPAFQLLLAGLAVAAAVACRHTTGRRPGGADRTAVGATLVLSLPVFGLGAASLPAYVVTLAAGSGLESATGSAQVLLSALLTAALALVALAYRRRLTGRCPRCGRKHTGGHDAPLVHPAATTAPRRTRRLAYLLMCGLLPWAGVKTVWTLGGDALGITAEKWKESNAGGSEVAKALAEVGIDFTVLAAGLGLFLLAGLLHPWGQVFPRWTLFLSGRRVPRLLPLIPAWPTALGLSVYGVFLVVYAPLAALGVLPAPRLDADLGATLSGTLWLAAFGGTAFGGLGFALLTAARSYAARTRPVCATSPA</sequence>
<keyword evidence="2" id="KW-0812">Transmembrane</keyword>
<comment type="caution">
    <text evidence="3">The sequence shown here is derived from an EMBL/GenBank/DDBJ whole genome shotgun (WGS) entry which is preliminary data.</text>
</comment>
<feature type="compositionally biased region" description="Low complexity" evidence="1">
    <location>
        <begin position="10"/>
        <end position="21"/>
    </location>
</feature>
<feature type="transmembrane region" description="Helical" evidence="2">
    <location>
        <begin position="329"/>
        <end position="349"/>
    </location>
</feature>
<feature type="transmembrane region" description="Helical" evidence="2">
    <location>
        <begin position="62"/>
        <end position="81"/>
    </location>
</feature>
<feature type="transmembrane region" description="Helical" evidence="2">
    <location>
        <begin position="283"/>
        <end position="309"/>
    </location>
</feature>
<evidence type="ECO:0000256" key="1">
    <source>
        <dbReference type="SAM" id="MobiDB-lite"/>
    </source>
</evidence>
<dbReference type="RefSeq" id="WP_358478348.1">
    <property type="nucleotide sequence ID" value="NZ_JBEZAE010000050.1"/>
</dbReference>
<evidence type="ECO:0000313" key="4">
    <source>
        <dbReference type="Proteomes" id="UP001551329"/>
    </source>
</evidence>
<feature type="transmembrane region" description="Helical" evidence="2">
    <location>
        <begin position="132"/>
        <end position="151"/>
    </location>
</feature>
<feature type="transmembrane region" description="Helical" evidence="2">
    <location>
        <begin position="242"/>
        <end position="262"/>
    </location>
</feature>